<dbReference type="SUPFAM" id="SSF57701">
    <property type="entry name" value="Zn2/Cys6 DNA-binding domain"/>
    <property type="match status" value="1"/>
</dbReference>
<evidence type="ECO:0000256" key="1">
    <source>
        <dbReference type="ARBA" id="ARBA00022723"/>
    </source>
</evidence>
<dbReference type="PROSITE" id="PS00463">
    <property type="entry name" value="ZN2_CY6_FUNGAL_1"/>
    <property type="match status" value="1"/>
</dbReference>
<evidence type="ECO:0000313" key="5">
    <source>
        <dbReference type="EMBL" id="KAF7545185.1"/>
    </source>
</evidence>
<dbReference type="GO" id="GO:0008270">
    <property type="term" value="F:zinc ion binding"/>
    <property type="evidence" value="ECO:0007669"/>
    <property type="project" value="InterPro"/>
</dbReference>
<comment type="caution">
    <text evidence="5">The sequence shown here is derived from an EMBL/GenBank/DDBJ whole genome shotgun (WGS) entry which is preliminary data.</text>
</comment>
<feature type="region of interest" description="Disordered" evidence="3">
    <location>
        <begin position="535"/>
        <end position="556"/>
    </location>
</feature>
<dbReference type="PANTHER" id="PTHR31668">
    <property type="entry name" value="GLUCOSE TRANSPORT TRANSCRIPTION REGULATOR RGT1-RELATED-RELATED"/>
    <property type="match status" value="1"/>
</dbReference>
<dbReference type="InterPro" id="IPR007219">
    <property type="entry name" value="XnlR_reg_dom"/>
</dbReference>
<dbReference type="InterPro" id="IPR050797">
    <property type="entry name" value="Carb_Metab_Trans_Reg"/>
</dbReference>
<protein>
    <recommendedName>
        <fullName evidence="4">Zn(2)-C6 fungal-type domain-containing protein</fullName>
    </recommendedName>
</protein>
<dbReference type="Proteomes" id="UP000722485">
    <property type="component" value="Unassembled WGS sequence"/>
</dbReference>
<dbReference type="PANTHER" id="PTHR31668:SF20">
    <property type="entry name" value="ZN(II)2CYS6 TRANSCRIPTION FACTOR (EUROFUNG)"/>
    <property type="match status" value="1"/>
</dbReference>
<keyword evidence="6" id="KW-1185">Reference proteome</keyword>
<name>A0A9P5H807_9HYPO</name>
<dbReference type="EMBL" id="JAANBB010000266">
    <property type="protein sequence ID" value="KAF7545185.1"/>
    <property type="molecule type" value="Genomic_DNA"/>
</dbReference>
<sequence length="715" mass="79710">MTQAVKRACDACHRRKVKCDGINPCRNCSAAQLSCTYNAIPQKKGPKGSRAKVISELRETQRQTSLSAKVQNRINGIACSPASSGLTPTPGLLSTELVKDCVTFFFDNLYPQLPILDRRQIEQQMMYMEQNRDAYCLMTSLCAFIMLQPGMTMPANDPYNLDMNPGATLISSQLLLEEALRVRKGYEYQDSINLNVLATNFFIFGCYYGMELHEKAWYFLREATTMIHMAGMNKEEHYMQLDAAEATRRRRLFWLFLVIERAYAIQRHRPLTLQATIHPPTLGDDPTDPLAHQLNGFIMLVNLYRPFDDAFTATWNKARRHLSAQHITGLQKQLNDLVQSYMCQDSNLTDLRTNQQWLKNTSWQLNNGTINGTGEDSISFQYPMDMSRELLMNMASQFPSQGMELLGSGLIEKLIETCYSMTDLLATQPPSRDPFAVGPREYLNQLLSIVAITRNGDYRFLPLLLSKVTEVLPRLANPMLQNAPENSNIANIDIFDGFGNAGMAQPPPQMQMSMEPEYNQKYSVDEYEKKYSIDMAGGTPESANSNPSNGTPPVAQQAADINGSFVSSPSVMSPGIEYPHNMNGFACTPMPDIVMSPMGNTGQPNPLNGIQNQHLAQQANPGHEGICQPQIANMPSQGIHNPPMNTAAMPASHSMNGMYNMRQAQQRQGSFQLQGQPPMRTVGDFQGLQRAGSDAGTTMTGMNPIPNDIDFGAIR</sequence>
<dbReference type="AlphaFoldDB" id="A0A9P5H807"/>
<dbReference type="GO" id="GO:0003677">
    <property type="term" value="F:DNA binding"/>
    <property type="evidence" value="ECO:0007669"/>
    <property type="project" value="InterPro"/>
</dbReference>
<feature type="domain" description="Zn(2)-C6 fungal-type" evidence="4">
    <location>
        <begin position="8"/>
        <end position="37"/>
    </location>
</feature>
<reference evidence="5" key="1">
    <citation type="submission" date="2020-03" db="EMBL/GenBank/DDBJ databases">
        <title>Draft Genome Sequence of Cylindrodendrum hubeiense.</title>
        <authorList>
            <person name="Buettner E."/>
            <person name="Kellner H."/>
        </authorList>
    </citation>
    <scope>NUCLEOTIDE SEQUENCE</scope>
    <source>
        <strain evidence="5">IHI 201604</strain>
    </source>
</reference>
<evidence type="ECO:0000313" key="6">
    <source>
        <dbReference type="Proteomes" id="UP000722485"/>
    </source>
</evidence>
<dbReference type="Pfam" id="PF04082">
    <property type="entry name" value="Fungal_trans"/>
    <property type="match status" value="1"/>
</dbReference>
<dbReference type="GO" id="GO:0000981">
    <property type="term" value="F:DNA-binding transcription factor activity, RNA polymerase II-specific"/>
    <property type="evidence" value="ECO:0007669"/>
    <property type="project" value="InterPro"/>
</dbReference>
<evidence type="ECO:0000259" key="4">
    <source>
        <dbReference type="PROSITE" id="PS50048"/>
    </source>
</evidence>
<feature type="compositionally biased region" description="Polar residues" evidence="3">
    <location>
        <begin position="541"/>
        <end position="551"/>
    </location>
</feature>
<keyword evidence="2" id="KW-0539">Nucleus</keyword>
<accession>A0A9P5H807</accession>
<dbReference type="CDD" id="cd12148">
    <property type="entry name" value="fungal_TF_MHR"/>
    <property type="match status" value="1"/>
</dbReference>
<dbReference type="GO" id="GO:0006351">
    <property type="term" value="P:DNA-templated transcription"/>
    <property type="evidence" value="ECO:0007669"/>
    <property type="project" value="InterPro"/>
</dbReference>
<evidence type="ECO:0000256" key="3">
    <source>
        <dbReference type="SAM" id="MobiDB-lite"/>
    </source>
</evidence>
<gene>
    <name evidence="5" type="ORF">G7Z17_g9367</name>
</gene>
<keyword evidence="1" id="KW-0479">Metal-binding</keyword>
<dbReference type="InterPro" id="IPR001138">
    <property type="entry name" value="Zn2Cys6_DnaBD"/>
</dbReference>
<evidence type="ECO:0000256" key="2">
    <source>
        <dbReference type="ARBA" id="ARBA00023242"/>
    </source>
</evidence>
<dbReference type="Pfam" id="PF00172">
    <property type="entry name" value="Zn_clus"/>
    <property type="match status" value="1"/>
</dbReference>
<dbReference type="OrthoDB" id="4132249at2759"/>
<feature type="region of interest" description="Disordered" evidence="3">
    <location>
        <begin position="691"/>
        <end position="715"/>
    </location>
</feature>
<dbReference type="SMART" id="SM00066">
    <property type="entry name" value="GAL4"/>
    <property type="match status" value="1"/>
</dbReference>
<dbReference type="CDD" id="cd00067">
    <property type="entry name" value="GAL4"/>
    <property type="match status" value="1"/>
</dbReference>
<dbReference type="InterPro" id="IPR036864">
    <property type="entry name" value="Zn2-C6_fun-type_DNA-bd_sf"/>
</dbReference>
<dbReference type="SMART" id="SM00906">
    <property type="entry name" value="Fungal_trans"/>
    <property type="match status" value="1"/>
</dbReference>
<proteinExistence type="predicted"/>
<organism evidence="5 6">
    <name type="scientific">Cylindrodendrum hubeiense</name>
    <dbReference type="NCBI Taxonomy" id="595255"/>
    <lineage>
        <taxon>Eukaryota</taxon>
        <taxon>Fungi</taxon>
        <taxon>Dikarya</taxon>
        <taxon>Ascomycota</taxon>
        <taxon>Pezizomycotina</taxon>
        <taxon>Sordariomycetes</taxon>
        <taxon>Hypocreomycetidae</taxon>
        <taxon>Hypocreales</taxon>
        <taxon>Nectriaceae</taxon>
        <taxon>Cylindrodendrum</taxon>
    </lineage>
</organism>
<dbReference type="PROSITE" id="PS50048">
    <property type="entry name" value="ZN2_CY6_FUNGAL_2"/>
    <property type="match status" value="1"/>
</dbReference>
<dbReference type="Gene3D" id="4.10.240.10">
    <property type="entry name" value="Zn(2)-C6 fungal-type DNA-binding domain"/>
    <property type="match status" value="1"/>
</dbReference>